<evidence type="ECO:0000256" key="8">
    <source>
        <dbReference type="ARBA" id="ARBA00022792"/>
    </source>
</evidence>
<feature type="transmembrane region" description="Helical" evidence="21">
    <location>
        <begin position="266"/>
        <end position="284"/>
    </location>
</feature>
<dbReference type="InterPro" id="IPR036909">
    <property type="entry name" value="Cyt_c-like_dom_sf"/>
</dbReference>
<comment type="caution">
    <text evidence="23">The sequence shown here is derived from an EMBL/GenBank/DDBJ whole genome shotgun (WGS) entry which is preliminary data.</text>
</comment>
<dbReference type="SUPFAM" id="SSF46626">
    <property type="entry name" value="Cytochrome c"/>
    <property type="match status" value="1"/>
</dbReference>
<dbReference type="PROSITE" id="PS51007">
    <property type="entry name" value="CYTC"/>
    <property type="match status" value="1"/>
</dbReference>
<evidence type="ECO:0000259" key="22">
    <source>
        <dbReference type="PROSITE" id="PS51007"/>
    </source>
</evidence>
<evidence type="ECO:0000256" key="6">
    <source>
        <dbReference type="ARBA" id="ARBA00022692"/>
    </source>
</evidence>
<evidence type="ECO:0000313" key="23">
    <source>
        <dbReference type="EMBL" id="CAD5117107.1"/>
    </source>
</evidence>
<keyword evidence="4 20" id="KW-0349">Heme</keyword>
<dbReference type="PANTHER" id="PTHR10266:SF3">
    <property type="entry name" value="CYTOCHROME C1, HEME PROTEIN, MITOCHONDRIAL"/>
    <property type="match status" value="1"/>
</dbReference>
<dbReference type="GO" id="GO:0046872">
    <property type="term" value="F:metal ion binding"/>
    <property type="evidence" value="ECO:0007669"/>
    <property type="project" value="UniProtKB-KW"/>
</dbReference>
<keyword evidence="3" id="KW-0813">Transport</keyword>
<comment type="cofactor">
    <cofactor evidence="20">
        <name>heme c</name>
        <dbReference type="ChEBI" id="CHEBI:61717"/>
    </cofactor>
    <text evidence="20">Binds 1 heme c group covalently per subunit.</text>
</comment>
<evidence type="ECO:0000256" key="1">
    <source>
        <dbReference type="ARBA" id="ARBA00004273"/>
    </source>
</evidence>
<keyword evidence="8" id="KW-0999">Mitochondrion inner membrane</keyword>
<evidence type="ECO:0000256" key="3">
    <source>
        <dbReference type="ARBA" id="ARBA00022448"/>
    </source>
</evidence>
<dbReference type="InterPro" id="IPR009056">
    <property type="entry name" value="Cyt_c-like_dom"/>
</dbReference>
<evidence type="ECO:0000256" key="17">
    <source>
        <dbReference type="ARBA" id="ARBA00041779"/>
    </source>
</evidence>
<feature type="domain" description="Cytochrome c" evidence="22">
    <location>
        <begin position="86"/>
        <end position="238"/>
    </location>
</feature>
<evidence type="ECO:0000256" key="18">
    <source>
        <dbReference type="ARBA" id="ARBA00062753"/>
    </source>
</evidence>
<evidence type="ECO:0000256" key="4">
    <source>
        <dbReference type="ARBA" id="ARBA00022617"/>
    </source>
</evidence>
<evidence type="ECO:0000256" key="12">
    <source>
        <dbReference type="ARBA" id="ARBA00023128"/>
    </source>
</evidence>
<keyword evidence="5" id="KW-0679">Respiratory chain</keyword>
<evidence type="ECO:0000256" key="2">
    <source>
        <dbReference type="ARBA" id="ARBA00006488"/>
    </source>
</evidence>
<evidence type="ECO:0000256" key="16">
    <source>
        <dbReference type="ARBA" id="ARBA00041724"/>
    </source>
</evidence>
<organism evidence="23 24">
    <name type="scientific">Dimorphilus gyrociliatus</name>
    <dbReference type="NCBI Taxonomy" id="2664684"/>
    <lineage>
        <taxon>Eukaryota</taxon>
        <taxon>Metazoa</taxon>
        <taxon>Spiralia</taxon>
        <taxon>Lophotrochozoa</taxon>
        <taxon>Annelida</taxon>
        <taxon>Polychaeta</taxon>
        <taxon>Polychaeta incertae sedis</taxon>
        <taxon>Dinophilidae</taxon>
        <taxon>Dimorphilus</taxon>
    </lineage>
</organism>
<keyword evidence="10 21" id="KW-1133">Transmembrane helix</keyword>
<keyword evidence="12" id="KW-0496">Mitochondrion</keyword>
<comment type="similarity">
    <text evidence="2">Belongs to the cytochrome c family.</text>
</comment>
<evidence type="ECO:0000313" key="24">
    <source>
        <dbReference type="Proteomes" id="UP000549394"/>
    </source>
</evidence>
<evidence type="ECO:0000256" key="21">
    <source>
        <dbReference type="SAM" id="Phobius"/>
    </source>
</evidence>
<evidence type="ECO:0000256" key="20">
    <source>
        <dbReference type="PIRSR" id="PIRSR602326-1"/>
    </source>
</evidence>
<reference evidence="23 24" key="1">
    <citation type="submission" date="2020-08" db="EMBL/GenBank/DDBJ databases">
        <authorList>
            <person name="Hejnol A."/>
        </authorList>
    </citation>
    <scope>NUCLEOTIDE SEQUENCE [LARGE SCALE GENOMIC DNA]</scope>
</reference>
<evidence type="ECO:0000256" key="7">
    <source>
        <dbReference type="ARBA" id="ARBA00022723"/>
    </source>
</evidence>
<keyword evidence="7 20" id="KW-0479">Metal-binding</keyword>
<accession>A0A7I8VNS9</accession>
<evidence type="ECO:0000256" key="9">
    <source>
        <dbReference type="ARBA" id="ARBA00022982"/>
    </source>
</evidence>
<comment type="subcellular location">
    <subcellularLocation>
        <location evidence="1">Mitochondrion inner membrane</location>
    </subcellularLocation>
</comment>
<dbReference type="AlphaFoldDB" id="A0A7I8VNS9"/>
<evidence type="ECO:0000256" key="14">
    <source>
        <dbReference type="ARBA" id="ARBA00040084"/>
    </source>
</evidence>
<dbReference type="SUPFAM" id="SSF81496">
    <property type="entry name" value="Cytochrome c1 subunit of cytochrome bc1 complex (Ubiquinol-cytochrome c reductase), transmembrane anchor"/>
    <property type="match status" value="1"/>
</dbReference>
<protein>
    <recommendedName>
        <fullName evidence="14">Cytochrome c1, heme protein, mitochondrial</fullName>
    </recommendedName>
    <alternativeName>
        <fullName evidence="17">Complex III subunit 4</fullName>
    </alternativeName>
    <alternativeName>
        <fullName evidence="16">Complex III subunit IV</fullName>
    </alternativeName>
    <alternativeName>
        <fullName evidence="15">Cytochrome b-c1 complex subunit 4</fullName>
    </alternativeName>
    <alternativeName>
        <fullName evidence="19">Ubiquinol-cytochrome-c reductase complex cytochrome c1 subunit</fullName>
    </alternativeName>
</protein>
<keyword evidence="6 21" id="KW-0812">Transmembrane</keyword>
<dbReference type="GO" id="GO:0006122">
    <property type="term" value="P:mitochondrial electron transport, ubiquinol to cytochrome c"/>
    <property type="evidence" value="ECO:0007669"/>
    <property type="project" value="TreeGrafter"/>
</dbReference>
<evidence type="ECO:0000256" key="15">
    <source>
        <dbReference type="ARBA" id="ARBA00041262"/>
    </source>
</evidence>
<evidence type="ECO:0000256" key="13">
    <source>
        <dbReference type="ARBA" id="ARBA00023136"/>
    </source>
</evidence>
<feature type="binding site" description="covalent" evidence="20">
    <location>
        <position position="222"/>
    </location>
    <ligand>
        <name>heme c</name>
        <dbReference type="ChEBI" id="CHEBI:61717"/>
    </ligand>
</feature>
<feature type="binding site" description="covalent" evidence="20">
    <location>
        <position position="103"/>
    </location>
    <ligand>
        <name>heme c</name>
        <dbReference type="ChEBI" id="CHEBI:61717"/>
    </ligand>
</feature>
<dbReference type="Gene3D" id="1.20.5.100">
    <property type="entry name" value="Cytochrome c1, transmembrane anchor, C-terminal"/>
    <property type="match status" value="1"/>
</dbReference>
<dbReference type="Gene3D" id="1.10.760.10">
    <property type="entry name" value="Cytochrome c-like domain"/>
    <property type="match status" value="1"/>
</dbReference>
<keyword evidence="9" id="KW-0249">Electron transport</keyword>
<keyword evidence="11 20" id="KW-0408">Iron</keyword>
<sequence>MAAILGRSTCRNFTRFGNEFRVSKQVFSTKSNKFLSNKKWIAGLLTAGVTVGGVGLASSVFASELELHPPAMPWSHNGIFSSIDHKSARRGYQVYKQVCAACHSMNYMYYRKLVGELLTEDEAKAEAAEVQVVDGPDEEGNMFERPGKLSDPFPQPYANDEAAKAANNGALPPDLSFITLARHGGEDYIFSLLTGYCDPPAGIEVREELHFNPYFPGGAIGMAKALYNEILEYEDGTPATASQMAKDVSTFLKFAGEPEYDTRKRMALKMFMIFGILIPVAYYIKRHKWSALKSRVIAYRPRPRK</sequence>
<dbReference type="OrthoDB" id="5925at2759"/>
<dbReference type="EMBL" id="CAJFCJ010000007">
    <property type="protein sequence ID" value="CAD5117107.1"/>
    <property type="molecule type" value="Genomic_DNA"/>
</dbReference>
<feature type="transmembrane region" description="Helical" evidence="21">
    <location>
        <begin position="40"/>
        <end position="62"/>
    </location>
</feature>
<feature type="binding site" description="covalent" evidence="20">
    <location>
        <position position="102"/>
    </location>
    <ligand>
        <name>heme c</name>
        <dbReference type="ChEBI" id="CHEBI:61717"/>
    </ligand>
</feature>
<dbReference type="Pfam" id="PF02167">
    <property type="entry name" value="Cytochrom_C1"/>
    <property type="match status" value="1"/>
</dbReference>
<dbReference type="GO" id="GO:0009055">
    <property type="term" value="F:electron transfer activity"/>
    <property type="evidence" value="ECO:0007669"/>
    <property type="project" value="InterPro"/>
</dbReference>
<evidence type="ECO:0000256" key="11">
    <source>
        <dbReference type="ARBA" id="ARBA00023004"/>
    </source>
</evidence>
<comment type="subunit">
    <text evidence="18">Component of the ubiquinol-cytochrome c oxidoreductase (cytochrome b-c1 complex, complex III, CIII), a multisubunit enzyme composed of 11 subunits. The complex is composed of 3 respiratory subunits cytochrome b, cytochrome c1 and Rieske protein UQCRFS1, 2 core protein subunits UQCRC1/QCR1 and UQCRC2/QCR2, and 6 low-molecular weight protein subunits UQCRH/QCR6, UQCRB/QCR7, UQCRQ/QCR8, UQCR10/QCR9, UQCR11/QCR10 and subunit 9, the cleavage product of Rieske protein UQCRFS1. The complex exists as an obligatory dimer and forms supercomplexes (SCs) in the inner mitochondrial membrane with NADH-ubiquinone oxidoreductase (complex I, CI) and cytochrome c oxidase (complex IV, CIV), resulting in different assemblies (supercomplex SCI(1)III(2)IV(1) and megacomplex MCI(2)III(2)IV(2)). Interacts with FLVCR2; this interaction occurs in the absence of heme and is disrupted upon heme binding.</text>
</comment>
<dbReference type="FunFam" id="1.10.760.10:FF:000002">
    <property type="entry name" value="Cytochrome c1, heme protein"/>
    <property type="match status" value="1"/>
</dbReference>
<dbReference type="InterPro" id="IPR002326">
    <property type="entry name" value="Cyt_c1"/>
</dbReference>
<dbReference type="FunFam" id="1.20.5.100:FF:000003">
    <property type="entry name" value="Cytochrome c1, heme protein, mitochondrial"/>
    <property type="match status" value="1"/>
</dbReference>
<dbReference type="PRINTS" id="PR00603">
    <property type="entry name" value="CYTOCHROMEC1"/>
</dbReference>
<dbReference type="PANTHER" id="PTHR10266">
    <property type="entry name" value="CYTOCHROME C1"/>
    <property type="match status" value="1"/>
</dbReference>
<dbReference type="GO" id="GO:0020037">
    <property type="term" value="F:heme binding"/>
    <property type="evidence" value="ECO:0007669"/>
    <property type="project" value="InterPro"/>
</dbReference>
<keyword evidence="13 21" id="KW-0472">Membrane</keyword>
<name>A0A7I8VNS9_9ANNE</name>
<dbReference type="GO" id="GO:0005743">
    <property type="term" value="C:mitochondrial inner membrane"/>
    <property type="evidence" value="ECO:0007669"/>
    <property type="project" value="UniProtKB-SubCell"/>
</dbReference>
<gene>
    <name evidence="23" type="ORF">DGYR_LOCUS5668</name>
</gene>
<evidence type="ECO:0000256" key="10">
    <source>
        <dbReference type="ARBA" id="ARBA00022989"/>
    </source>
</evidence>
<feature type="binding site" description="covalent" evidence="20">
    <location>
        <position position="99"/>
    </location>
    <ligand>
        <name>heme c</name>
        <dbReference type="ChEBI" id="CHEBI:61717"/>
    </ligand>
</feature>
<dbReference type="InterPro" id="IPR021157">
    <property type="entry name" value="Cyt_c1_TM_anchor_C"/>
</dbReference>
<evidence type="ECO:0000256" key="19">
    <source>
        <dbReference type="ARBA" id="ARBA00079825"/>
    </source>
</evidence>
<dbReference type="Proteomes" id="UP000549394">
    <property type="component" value="Unassembled WGS sequence"/>
</dbReference>
<evidence type="ECO:0000256" key="5">
    <source>
        <dbReference type="ARBA" id="ARBA00022660"/>
    </source>
</evidence>
<keyword evidence="24" id="KW-1185">Reference proteome</keyword>
<proteinExistence type="inferred from homology"/>